<dbReference type="OrthoDB" id="6115145at2"/>
<dbReference type="InterPro" id="IPR029058">
    <property type="entry name" value="AB_hydrolase_fold"/>
</dbReference>
<sequence length="293" mass="33231">MIQTSFSFRLGICALFMFFSAASLAQGLLEQGLGVPSLTVEERLLLELPADSELRILEVSEDRFPVLIQQANQSTPEGALLLLADPEAGPSWLEQTHSLRTYMAEFGWFTLALDLPARQHLIVDTDAESRYANQITERIRAAKTEIDRESIETLIVIALGRSAGWATEYLRQQPEVAHLIMIDPQPHHPNQWSALTEAMSTLTEKAVIDIYPARVQRLPDIRIRANQAKRSDLLRYHSQPMKGEYAGWKIEMPWLNRQVRGAIKTFITQVDTRIEAARSVQEPPREQLPPGRR</sequence>
<dbReference type="InterPro" id="IPR022529">
    <property type="entry name" value="DUF3530"/>
</dbReference>
<name>A0A364NRC6_9GAMM</name>
<dbReference type="RefSeq" id="WP_112156663.1">
    <property type="nucleotide sequence ID" value="NZ_QKRX01000001.1"/>
</dbReference>
<feature type="chain" id="PRO_5016951221" description="DUF3530 domain-containing protein" evidence="1">
    <location>
        <begin position="26"/>
        <end position="293"/>
    </location>
</feature>
<dbReference type="AlphaFoldDB" id="A0A364NRC6"/>
<keyword evidence="1" id="KW-0732">Signal</keyword>
<proteinExistence type="predicted"/>
<evidence type="ECO:0000313" key="2">
    <source>
        <dbReference type="EMBL" id="RAU19669.1"/>
    </source>
</evidence>
<keyword evidence="3" id="KW-1185">Reference proteome</keyword>
<gene>
    <name evidence="2" type="ORF">DN062_00880</name>
</gene>
<dbReference type="SUPFAM" id="SSF53474">
    <property type="entry name" value="alpha/beta-Hydrolases"/>
    <property type="match status" value="1"/>
</dbReference>
<feature type="signal peptide" evidence="1">
    <location>
        <begin position="1"/>
        <end position="25"/>
    </location>
</feature>
<evidence type="ECO:0000256" key="1">
    <source>
        <dbReference type="SAM" id="SignalP"/>
    </source>
</evidence>
<reference evidence="2 3" key="1">
    <citation type="submission" date="2018-06" db="EMBL/GenBank/DDBJ databases">
        <title>Nitrincola tibetense sp. nov., isolated from Lake XuguoCo on Tibetan Plateau.</title>
        <authorList>
            <person name="Xing P."/>
        </authorList>
    </citation>
    <scope>NUCLEOTIDE SEQUENCE [LARGE SCALE GENOMIC DNA]</scope>
    <source>
        <strain evidence="3">xg18</strain>
    </source>
</reference>
<accession>A0A364NRC6</accession>
<evidence type="ECO:0008006" key="4">
    <source>
        <dbReference type="Google" id="ProtNLM"/>
    </source>
</evidence>
<organism evidence="2 3">
    <name type="scientific">Nitrincola tibetensis</name>
    <dbReference type="NCBI Taxonomy" id="2219697"/>
    <lineage>
        <taxon>Bacteria</taxon>
        <taxon>Pseudomonadati</taxon>
        <taxon>Pseudomonadota</taxon>
        <taxon>Gammaproteobacteria</taxon>
        <taxon>Oceanospirillales</taxon>
        <taxon>Oceanospirillaceae</taxon>
        <taxon>Nitrincola</taxon>
    </lineage>
</organism>
<dbReference type="Proteomes" id="UP000250744">
    <property type="component" value="Unassembled WGS sequence"/>
</dbReference>
<dbReference type="Gene3D" id="3.40.50.1820">
    <property type="entry name" value="alpha/beta hydrolase"/>
    <property type="match status" value="1"/>
</dbReference>
<evidence type="ECO:0000313" key="3">
    <source>
        <dbReference type="Proteomes" id="UP000250744"/>
    </source>
</evidence>
<protein>
    <recommendedName>
        <fullName evidence="4">DUF3530 domain-containing protein</fullName>
    </recommendedName>
</protein>
<dbReference type="Pfam" id="PF12048">
    <property type="entry name" value="DUF3530"/>
    <property type="match status" value="2"/>
</dbReference>
<comment type="caution">
    <text evidence="2">The sequence shown here is derived from an EMBL/GenBank/DDBJ whole genome shotgun (WGS) entry which is preliminary data.</text>
</comment>
<dbReference type="EMBL" id="QKRX01000001">
    <property type="protein sequence ID" value="RAU19669.1"/>
    <property type="molecule type" value="Genomic_DNA"/>
</dbReference>